<sequence>MFSGAPLVISGAGSSAANPPHVSHHPQIEKSFSQCVASVIKEWNNRGDPNFIPEPLDLTCTAAKNLLIALDNLLSNGYLSGDRAYWRFIRDFLPKSECEYIRREWHVVSDRESCLAWLKDSLNRQIIVFYFESFLRNRTLVRKYYSSHAVMRNRQVMERISKRLSDTESVHFAFSMPSRKQLQTPIAQLRSPSLFRQMHQSTSSLTRTPKRHSSVRSTSILDESVADVNSVTDSMLDIPLPANLVEAPSVAESGQFYSTPKDFEYVFEEILHKNEILSRTELFSQPSTLSAVESALDPSITSSDGHLHDDKGSTSPASTNSEPKIGVKSGPNPFDLALKSSLSQAKVDYSNTMGALSDKHIETPLSVAADMSPVGEIKLDMGEVVGISINIFKNENEKFLRFFQVFIHFGTGEPERRYAVLSDHSVYILSKNEEGPAANNFRTCAHIPLDNVEYISIGPEHQSLFFHSLKEPFMDVDERDGVSRCIEICTASSRLGITMADAVSAVYSDLMSLSAGKQHKLDVLTEMTPQYLMLRKFMAKELKEEKIDLKFYCQALWRQSDCTSSGNGYLQRSGFLYHRTYRCGPWLSSSSDYEQSFFLLSGKKLYQFSDSTCRIGQRIFSMDNVVSTTEVSGEEKSPNVIQMDLDSGENIRFICQSHDDLQKWLTSLLAAVSSAGEGDGTVACIIAISTKKLLVAQEGLRFAVDGFMRTLMLISFEEIQKVTTFNVQGRYVCVLRGINKLDWLFVRSADELCRLMNCIKNYVLCRSNSQKIYTNVDNCLSYLIGRLVSSNKHAYWRLSYKRNTASAHLIFVGPVP</sequence>
<protein>
    <submittedName>
        <fullName evidence="8">Uncharacterized protein</fullName>
    </submittedName>
</protein>
<name>A0ABD6E2R7_9BILA</name>
<dbReference type="PANTHER" id="PTHR46556:SF1">
    <property type="entry name" value="PLECKSTRIN HOMOLOGY DOMAIN-CONTAINING FAMILY M MEMBER 2"/>
    <property type="match status" value="1"/>
</dbReference>
<reference evidence="8 9" key="1">
    <citation type="submission" date="2024-08" db="EMBL/GenBank/DDBJ databases">
        <title>Gnathostoma spinigerum genome.</title>
        <authorList>
            <person name="Gonzalez-Bertolin B."/>
            <person name="Monzon S."/>
            <person name="Zaballos A."/>
            <person name="Jimenez P."/>
            <person name="Dekumyoy P."/>
            <person name="Varona S."/>
            <person name="Cuesta I."/>
            <person name="Sumanam S."/>
            <person name="Adisakwattana P."/>
            <person name="Gasser R.B."/>
            <person name="Hernandez-Gonzalez A."/>
            <person name="Young N.D."/>
            <person name="Perteguer M.J."/>
        </authorList>
    </citation>
    <scope>NUCLEOTIDE SEQUENCE [LARGE SCALE GENOMIC DNA]</scope>
    <source>
        <strain evidence="8">AL3</strain>
        <tissue evidence="8">Liver</tissue>
    </source>
</reference>
<dbReference type="InterPro" id="IPR037213">
    <property type="entry name" value="Run_dom_sf"/>
</dbReference>
<evidence type="ECO:0000256" key="3">
    <source>
        <dbReference type="ARBA" id="ARBA00022490"/>
    </source>
</evidence>
<dbReference type="InterPro" id="IPR011993">
    <property type="entry name" value="PH-like_dom_sf"/>
</dbReference>
<evidence type="ECO:0000256" key="4">
    <source>
        <dbReference type="ARBA" id="ARBA00023228"/>
    </source>
</evidence>
<dbReference type="PROSITE" id="PS50003">
    <property type="entry name" value="PH_DOMAIN"/>
    <property type="match status" value="1"/>
</dbReference>
<proteinExistence type="predicted"/>
<evidence type="ECO:0000313" key="8">
    <source>
        <dbReference type="EMBL" id="MFH4974075.1"/>
    </source>
</evidence>
<dbReference type="GO" id="GO:0005765">
    <property type="term" value="C:lysosomal membrane"/>
    <property type="evidence" value="ECO:0007669"/>
    <property type="project" value="UniProtKB-SubCell"/>
</dbReference>
<dbReference type="PROSITE" id="PS50826">
    <property type="entry name" value="RUN"/>
    <property type="match status" value="1"/>
</dbReference>
<dbReference type="SUPFAM" id="SSF140741">
    <property type="entry name" value="RUN domain-like"/>
    <property type="match status" value="1"/>
</dbReference>
<accession>A0ABD6E2R7</accession>
<evidence type="ECO:0000259" key="6">
    <source>
        <dbReference type="PROSITE" id="PS50003"/>
    </source>
</evidence>
<dbReference type="SMART" id="SM00233">
    <property type="entry name" value="PH"/>
    <property type="match status" value="1"/>
</dbReference>
<evidence type="ECO:0000256" key="2">
    <source>
        <dbReference type="ARBA" id="ARBA00004656"/>
    </source>
</evidence>
<comment type="caution">
    <text evidence="8">The sequence shown here is derived from an EMBL/GenBank/DDBJ whole genome shotgun (WGS) entry which is preliminary data.</text>
</comment>
<dbReference type="AlphaFoldDB" id="A0ABD6E2R7"/>
<gene>
    <name evidence="8" type="ORF">AB6A40_000784</name>
</gene>
<dbReference type="Pfam" id="PF23142">
    <property type="entry name" value="PH_PLEKHM2"/>
    <property type="match status" value="1"/>
</dbReference>
<evidence type="ECO:0000256" key="1">
    <source>
        <dbReference type="ARBA" id="ARBA00004496"/>
    </source>
</evidence>
<evidence type="ECO:0000313" key="9">
    <source>
        <dbReference type="Proteomes" id="UP001608902"/>
    </source>
</evidence>
<keyword evidence="9" id="KW-1185">Reference proteome</keyword>
<dbReference type="PANTHER" id="PTHR46556">
    <property type="entry name" value="PLECKSTRIN HOMOLOGY DOMAIN-CONTAINING FAMILY M MEMBER 2"/>
    <property type="match status" value="1"/>
</dbReference>
<feature type="region of interest" description="Disordered" evidence="5">
    <location>
        <begin position="299"/>
        <end position="329"/>
    </location>
</feature>
<evidence type="ECO:0000256" key="5">
    <source>
        <dbReference type="SAM" id="MobiDB-lite"/>
    </source>
</evidence>
<organism evidence="8 9">
    <name type="scientific">Gnathostoma spinigerum</name>
    <dbReference type="NCBI Taxonomy" id="75299"/>
    <lineage>
        <taxon>Eukaryota</taxon>
        <taxon>Metazoa</taxon>
        <taxon>Ecdysozoa</taxon>
        <taxon>Nematoda</taxon>
        <taxon>Chromadorea</taxon>
        <taxon>Rhabditida</taxon>
        <taxon>Spirurina</taxon>
        <taxon>Gnathostomatomorpha</taxon>
        <taxon>Gnathostomatoidea</taxon>
        <taxon>Gnathostomatidae</taxon>
        <taxon>Gnathostoma</taxon>
    </lineage>
</organism>
<keyword evidence="3" id="KW-0963">Cytoplasm</keyword>
<dbReference type="InterPro" id="IPR001849">
    <property type="entry name" value="PH_domain"/>
</dbReference>
<feature type="compositionally biased region" description="Polar residues" evidence="5">
    <location>
        <begin position="313"/>
        <end position="322"/>
    </location>
</feature>
<dbReference type="Pfam" id="PF02759">
    <property type="entry name" value="RUN"/>
    <property type="match status" value="1"/>
</dbReference>
<comment type="subcellular location">
    <subcellularLocation>
        <location evidence="1">Cytoplasm</location>
    </subcellularLocation>
    <subcellularLocation>
        <location evidence="2">Lysosome membrane</location>
    </subcellularLocation>
</comment>
<dbReference type="InterPro" id="IPR053015">
    <property type="entry name" value="PH_domain-containing_M2"/>
</dbReference>
<dbReference type="InterPro" id="IPR004012">
    <property type="entry name" value="Run_dom"/>
</dbReference>
<keyword evidence="4" id="KW-0458">Lysosome</keyword>
<dbReference type="InterPro" id="IPR057288">
    <property type="entry name" value="PH_PLEKHM2"/>
</dbReference>
<dbReference type="EMBL" id="JBGFUD010000240">
    <property type="protein sequence ID" value="MFH4974075.1"/>
    <property type="molecule type" value="Genomic_DNA"/>
</dbReference>
<dbReference type="Gene3D" id="2.30.29.30">
    <property type="entry name" value="Pleckstrin-homology domain (PH domain)/Phosphotyrosine-binding domain (PTB)"/>
    <property type="match status" value="1"/>
</dbReference>
<dbReference type="SUPFAM" id="SSF50729">
    <property type="entry name" value="PH domain-like"/>
    <property type="match status" value="1"/>
</dbReference>
<feature type="domain" description="RUN" evidence="7">
    <location>
        <begin position="57"/>
        <end position="179"/>
    </location>
</feature>
<evidence type="ECO:0000259" key="7">
    <source>
        <dbReference type="PROSITE" id="PS50826"/>
    </source>
</evidence>
<dbReference type="Proteomes" id="UP001608902">
    <property type="component" value="Unassembled WGS sequence"/>
</dbReference>
<feature type="domain" description="PH" evidence="6">
    <location>
        <begin position="569"/>
        <end position="673"/>
    </location>
</feature>
<dbReference type="Gene3D" id="1.20.58.900">
    <property type="match status" value="1"/>
</dbReference>